<gene>
    <name evidence="2" type="ordered locus">MTR_1g103350</name>
</gene>
<dbReference type="EnsemblPlants" id="KEH43845">
    <property type="protein sequence ID" value="KEH43845"/>
    <property type="gene ID" value="MTR_1g103350"/>
</dbReference>
<protein>
    <submittedName>
        <fullName evidence="2">Transmembrane protein, putative</fullName>
    </submittedName>
</protein>
<dbReference type="HOGENOM" id="CLU_2870959_0_0_1"/>
<keyword evidence="1" id="KW-1133">Transmembrane helix</keyword>
<keyword evidence="1" id="KW-0472">Membrane</keyword>
<reference evidence="2 4" key="1">
    <citation type="journal article" date="2011" name="Nature">
        <title>The Medicago genome provides insight into the evolution of rhizobial symbioses.</title>
        <authorList>
            <person name="Young N.D."/>
            <person name="Debelle F."/>
            <person name="Oldroyd G.E."/>
            <person name="Geurts R."/>
            <person name="Cannon S.B."/>
            <person name="Udvardi M.K."/>
            <person name="Benedito V.A."/>
            <person name="Mayer K.F."/>
            <person name="Gouzy J."/>
            <person name="Schoof H."/>
            <person name="Van de Peer Y."/>
            <person name="Proost S."/>
            <person name="Cook D.R."/>
            <person name="Meyers B.C."/>
            <person name="Spannagl M."/>
            <person name="Cheung F."/>
            <person name="De Mita S."/>
            <person name="Krishnakumar V."/>
            <person name="Gundlach H."/>
            <person name="Zhou S."/>
            <person name="Mudge J."/>
            <person name="Bharti A.K."/>
            <person name="Murray J.D."/>
            <person name="Naoumkina M.A."/>
            <person name="Rosen B."/>
            <person name="Silverstein K.A."/>
            <person name="Tang H."/>
            <person name="Rombauts S."/>
            <person name="Zhao P.X."/>
            <person name="Zhou P."/>
            <person name="Barbe V."/>
            <person name="Bardou P."/>
            <person name="Bechner M."/>
            <person name="Bellec A."/>
            <person name="Berger A."/>
            <person name="Berges H."/>
            <person name="Bidwell S."/>
            <person name="Bisseling T."/>
            <person name="Choisne N."/>
            <person name="Couloux A."/>
            <person name="Denny R."/>
            <person name="Deshpande S."/>
            <person name="Dai X."/>
            <person name="Doyle J.J."/>
            <person name="Dudez A.M."/>
            <person name="Farmer A.D."/>
            <person name="Fouteau S."/>
            <person name="Franken C."/>
            <person name="Gibelin C."/>
            <person name="Gish J."/>
            <person name="Goldstein S."/>
            <person name="Gonzalez A.J."/>
            <person name="Green P.J."/>
            <person name="Hallab A."/>
            <person name="Hartog M."/>
            <person name="Hua A."/>
            <person name="Humphray S.J."/>
            <person name="Jeong D.H."/>
            <person name="Jing Y."/>
            <person name="Jocker A."/>
            <person name="Kenton S.M."/>
            <person name="Kim D.J."/>
            <person name="Klee K."/>
            <person name="Lai H."/>
            <person name="Lang C."/>
            <person name="Lin S."/>
            <person name="Macmil S.L."/>
            <person name="Magdelenat G."/>
            <person name="Matthews L."/>
            <person name="McCorrison J."/>
            <person name="Monaghan E.L."/>
            <person name="Mun J.H."/>
            <person name="Najar F.Z."/>
            <person name="Nicholson C."/>
            <person name="Noirot C."/>
            <person name="O'Bleness M."/>
            <person name="Paule C.R."/>
            <person name="Poulain J."/>
            <person name="Prion F."/>
            <person name="Qin B."/>
            <person name="Qu C."/>
            <person name="Retzel E.F."/>
            <person name="Riddle C."/>
            <person name="Sallet E."/>
            <person name="Samain S."/>
            <person name="Samson N."/>
            <person name="Sanders I."/>
            <person name="Saurat O."/>
            <person name="Scarpelli C."/>
            <person name="Schiex T."/>
            <person name="Segurens B."/>
            <person name="Severin A.J."/>
            <person name="Sherrier D.J."/>
            <person name="Shi R."/>
            <person name="Sims S."/>
            <person name="Singer S.R."/>
            <person name="Sinharoy S."/>
            <person name="Sterck L."/>
            <person name="Viollet A."/>
            <person name="Wang B.B."/>
            <person name="Wang K."/>
            <person name="Wang M."/>
            <person name="Wang X."/>
            <person name="Warfsmann J."/>
            <person name="Weissenbach J."/>
            <person name="White D.D."/>
            <person name="White J.D."/>
            <person name="Wiley G.B."/>
            <person name="Wincker P."/>
            <person name="Xing Y."/>
            <person name="Yang L."/>
            <person name="Yao Z."/>
            <person name="Ying F."/>
            <person name="Zhai J."/>
            <person name="Zhou L."/>
            <person name="Zuber A."/>
            <person name="Denarie J."/>
            <person name="Dixon R.A."/>
            <person name="May G.D."/>
            <person name="Schwartz D.C."/>
            <person name="Rogers J."/>
            <person name="Quetier F."/>
            <person name="Town C.D."/>
            <person name="Roe B.A."/>
        </authorList>
    </citation>
    <scope>NUCLEOTIDE SEQUENCE [LARGE SCALE GENOMIC DNA]</scope>
    <source>
        <strain evidence="2">A17</strain>
        <strain evidence="3 4">cv. Jemalong A17</strain>
    </source>
</reference>
<name>A0A072W0N1_MEDTR</name>
<reference evidence="2 4" key="2">
    <citation type="journal article" date="2014" name="BMC Genomics">
        <title>An improved genome release (version Mt4.0) for the model legume Medicago truncatula.</title>
        <authorList>
            <person name="Tang H."/>
            <person name="Krishnakumar V."/>
            <person name="Bidwell S."/>
            <person name="Rosen B."/>
            <person name="Chan A."/>
            <person name="Zhou S."/>
            <person name="Gentzbittel L."/>
            <person name="Childs K.L."/>
            <person name="Yandell M."/>
            <person name="Gundlach H."/>
            <person name="Mayer K.F."/>
            <person name="Schwartz D.C."/>
            <person name="Town C.D."/>
        </authorList>
    </citation>
    <scope>GENOME REANNOTATION</scope>
    <source>
        <strain evidence="2">A17</strain>
        <strain evidence="3 4">cv. Jemalong A17</strain>
    </source>
</reference>
<dbReference type="EMBL" id="CM001217">
    <property type="protein sequence ID" value="KEH43845.1"/>
    <property type="molecule type" value="Genomic_DNA"/>
</dbReference>
<evidence type="ECO:0000313" key="2">
    <source>
        <dbReference type="EMBL" id="KEH43845.1"/>
    </source>
</evidence>
<proteinExistence type="predicted"/>
<reference evidence="3" key="3">
    <citation type="submission" date="2015-04" db="UniProtKB">
        <authorList>
            <consortium name="EnsemblPlants"/>
        </authorList>
    </citation>
    <scope>IDENTIFICATION</scope>
    <source>
        <strain evidence="3">cv. Jemalong A17</strain>
    </source>
</reference>
<dbReference type="AlphaFoldDB" id="A0A072W0N1"/>
<accession>A0A072W0N1</accession>
<organism evidence="2 4">
    <name type="scientific">Medicago truncatula</name>
    <name type="common">Barrel medic</name>
    <name type="synonym">Medicago tribuloides</name>
    <dbReference type="NCBI Taxonomy" id="3880"/>
    <lineage>
        <taxon>Eukaryota</taxon>
        <taxon>Viridiplantae</taxon>
        <taxon>Streptophyta</taxon>
        <taxon>Embryophyta</taxon>
        <taxon>Tracheophyta</taxon>
        <taxon>Spermatophyta</taxon>
        <taxon>Magnoliopsida</taxon>
        <taxon>eudicotyledons</taxon>
        <taxon>Gunneridae</taxon>
        <taxon>Pentapetalae</taxon>
        <taxon>rosids</taxon>
        <taxon>fabids</taxon>
        <taxon>Fabales</taxon>
        <taxon>Fabaceae</taxon>
        <taxon>Papilionoideae</taxon>
        <taxon>50 kb inversion clade</taxon>
        <taxon>NPAAA clade</taxon>
        <taxon>Hologalegina</taxon>
        <taxon>IRL clade</taxon>
        <taxon>Trifolieae</taxon>
        <taxon>Medicago</taxon>
    </lineage>
</organism>
<evidence type="ECO:0000256" key="1">
    <source>
        <dbReference type="SAM" id="Phobius"/>
    </source>
</evidence>
<keyword evidence="1 2" id="KW-0812">Transmembrane</keyword>
<keyword evidence="4" id="KW-1185">Reference proteome</keyword>
<dbReference type="Proteomes" id="UP000002051">
    <property type="component" value="Unassembled WGS sequence"/>
</dbReference>
<feature type="transmembrane region" description="Helical" evidence="1">
    <location>
        <begin position="12"/>
        <end position="36"/>
    </location>
</feature>
<evidence type="ECO:0000313" key="3">
    <source>
        <dbReference type="EnsemblPlants" id="KEH43845"/>
    </source>
</evidence>
<evidence type="ECO:0000313" key="4">
    <source>
        <dbReference type="Proteomes" id="UP000002051"/>
    </source>
</evidence>
<sequence>MLLKKQHFITTWACLNLGHSFGFCFIYSPGIIYFSVNSDATISTNDCLQRSQRNVCIMPNKVTE</sequence>